<gene>
    <name evidence="1" type="ORF">LC087_14940</name>
</gene>
<protein>
    <submittedName>
        <fullName evidence="1">Uncharacterized protein</fullName>
    </submittedName>
</protein>
<sequence>MFKNRNFLVLWLGQLVSIFGGRFSELVIPWVVLQVTQSPLKAGFSCH</sequence>
<evidence type="ECO:0000313" key="1">
    <source>
        <dbReference type="EMBL" id="WLR42054.1"/>
    </source>
</evidence>
<dbReference type="Proteomes" id="UP001197974">
    <property type="component" value="Chromosome"/>
</dbReference>
<name>A0ABY9JRM3_9BACI</name>
<dbReference type="EMBL" id="CP129013">
    <property type="protein sequence ID" value="WLR42054.1"/>
    <property type="molecule type" value="Genomic_DNA"/>
</dbReference>
<evidence type="ECO:0000313" key="2">
    <source>
        <dbReference type="Proteomes" id="UP001197974"/>
    </source>
</evidence>
<accession>A0ABY9JRM3</accession>
<dbReference type="RefSeq" id="WP_306019678.1">
    <property type="nucleotide sequence ID" value="NZ_CP129013.1"/>
</dbReference>
<organism evidence="1 2">
    <name type="scientific">Bacillus carboniphilus</name>
    <dbReference type="NCBI Taxonomy" id="86663"/>
    <lineage>
        <taxon>Bacteria</taxon>
        <taxon>Bacillati</taxon>
        <taxon>Bacillota</taxon>
        <taxon>Bacilli</taxon>
        <taxon>Bacillales</taxon>
        <taxon>Bacillaceae</taxon>
        <taxon>Bacillus</taxon>
    </lineage>
</organism>
<reference evidence="1 2" key="1">
    <citation type="submission" date="2023-06" db="EMBL/GenBank/DDBJ databases">
        <title>Five Gram-positive bacteria isolated from mangrove sediments in Shenzhen, Guangdong, China.</title>
        <authorList>
            <person name="Yu S."/>
            <person name="Zheng W."/>
            <person name="Huang Y."/>
        </authorList>
    </citation>
    <scope>NUCLEOTIDE SEQUENCE [LARGE SCALE GENOMIC DNA]</scope>
    <source>
        <strain evidence="1 2">SaN35-3</strain>
    </source>
</reference>
<keyword evidence="2" id="KW-1185">Reference proteome</keyword>
<proteinExistence type="predicted"/>